<keyword evidence="2" id="KW-1185">Reference proteome</keyword>
<reference evidence="1 2" key="1">
    <citation type="submission" date="2019-06" db="EMBL/GenBank/DDBJ databases">
        <title>Sequencing the genomes of 1000 actinobacteria strains.</title>
        <authorList>
            <person name="Klenk H.-P."/>
        </authorList>
    </citation>
    <scope>NUCLEOTIDE SEQUENCE [LARGE SCALE GENOMIC DNA]</scope>
    <source>
        <strain evidence="1 2">DSM 45679</strain>
    </source>
</reference>
<sequence length="483" mass="52950">MPIEVSADTLDYLLTEGKRADHMVDALVEMGEPGLRVYASELVDALRHLDKVGITQKGRVLAHPMCVHVALNEGAVMVRRSDLRVQAAVRLRDAGSDADAPAVTVDFAGLRAVMTDLAKERKRAELAGLVITIQPAATGARVTVPDQERTTLPSPVQARDYFGAVGTTEIATRMVQMSTRDWVAGMTHALTAAYDDVTLPTIEGVAIEHERDRVRFVGTDRHRLATSGWIPATVDEGDLPGMIRIGYQHARAMLARIKATKAPVVTIGRNVSGALLVNAGHLTVMVQEPRGMNGVSYVDNWTRFTDPAPDADGYGEPIVFEPAPILEWLEKAAQWASEIEQEARDTRCRLVRELREAGHTARHAEREADQDPTVKRLDTTAREARQVDLRVWGTQLVVRTVAGEWLGDLDLADGAEGERWLDLRVRASYLADGLASFPTSHTIRLTGRSVPDPSTAPWMITDSGVAPEAQDRPRYLLAPVILR</sequence>
<dbReference type="RefSeq" id="WP_142000631.1">
    <property type="nucleotide sequence ID" value="NZ_VFML01000001.1"/>
</dbReference>
<dbReference type="EMBL" id="VFML01000001">
    <property type="protein sequence ID" value="TQJ05040.1"/>
    <property type="molecule type" value="Genomic_DNA"/>
</dbReference>
<comment type="caution">
    <text evidence="1">The sequence shown here is derived from an EMBL/GenBank/DDBJ whole genome shotgun (WGS) entry which is preliminary data.</text>
</comment>
<name>A0A542DPL1_AMYCI</name>
<organism evidence="1 2">
    <name type="scientific">Amycolatopsis cihanbeyliensis</name>
    <dbReference type="NCBI Taxonomy" id="1128664"/>
    <lineage>
        <taxon>Bacteria</taxon>
        <taxon>Bacillati</taxon>
        <taxon>Actinomycetota</taxon>
        <taxon>Actinomycetes</taxon>
        <taxon>Pseudonocardiales</taxon>
        <taxon>Pseudonocardiaceae</taxon>
        <taxon>Amycolatopsis</taxon>
    </lineage>
</organism>
<proteinExistence type="predicted"/>
<evidence type="ECO:0000313" key="1">
    <source>
        <dbReference type="EMBL" id="TQJ05040.1"/>
    </source>
</evidence>
<protein>
    <submittedName>
        <fullName evidence="1">DNA polymerase III beta subunit-like protein</fullName>
    </submittedName>
</protein>
<dbReference type="AlphaFoldDB" id="A0A542DPL1"/>
<dbReference type="Proteomes" id="UP000320876">
    <property type="component" value="Unassembled WGS sequence"/>
</dbReference>
<accession>A0A542DPL1</accession>
<evidence type="ECO:0000313" key="2">
    <source>
        <dbReference type="Proteomes" id="UP000320876"/>
    </source>
</evidence>
<dbReference type="Gene3D" id="3.10.150.10">
    <property type="entry name" value="DNA Polymerase III, subunit A, domain 2"/>
    <property type="match status" value="1"/>
</dbReference>
<gene>
    <name evidence="1" type="ORF">FB471_4861</name>
</gene>